<dbReference type="KEGG" id="mod:AS202_11065"/>
<accession>A0AAI8G5D5</accession>
<dbReference type="SUPFAM" id="SSF54060">
    <property type="entry name" value="His-Me finger endonucleases"/>
    <property type="match status" value="1"/>
</dbReference>
<dbReference type="PANTHER" id="PTHR33607">
    <property type="entry name" value="ENDONUCLEASE-1"/>
    <property type="match status" value="1"/>
</dbReference>
<dbReference type="Proteomes" id="UP000069030">
    <property type="component" value="Chromosome"/>
</dbReference>
<keyword evidence="3" id="KW-0378">Hydrolase</keyword>
<evidence type="ECO:0000256" key="4">
    <source>
        <dbReference type="SAM" id="SignalP"/>
    </source>
</evidence>
<dbReference type="Pfam" id="PF04231">
    <property type="entry name" value="Endonuclease_1"/>
    <property type="match status" value="1"/>
</dbReference>
<dbReference type="AlphaFoldDB" id="A0AAI8G5D5"/>
<dbReference type="GO" id="GO:0016787">
    <property type="term" value="F:hydrolase activity"/>
    <property type="evidence" value="ECO:0007669"/>
    <property type="project" value="UniProtKB-KW"/>
</dbReference>
<dbReference type="InterPro" id="IPR044925">
    <property type="entry name" value="His-Me_finger_sf"/>
</dbReference>
<gene>
    <name evidence="5" type="ORF">AS202_11065</name>
</gene>
<keyword evidence="2" id="KW-0540">Nuclease</keyword>
<keyword evidence="5" id="KW-0255">Endonuclease</keyword>
<organism evidence="5 6">
    <name type="scientific">Myroides odoratimimus</name>
    <dbReference type="NCBI Taxonomy" id="76832"/>
    <lineage>
        <taxon>Bacteria</taxon>
        <taxon>Pseudomonadati</taxon>
        <taxon>Bacteroidota</taxon>
        <taxon>Flavobacteriia</taxon>
        <taxon>Flavobacteriales</taxon>
        <taxon>Flavobacteriaceae</taxon>
        <taxon>Myroides</taxon>
    </lineage>
</organism>
<name>A0AAI8G5D5_9FLAO</name>
<evidence type="ECO:0000256" key="3">
    <source>
        <dbReference type="ARBA" id="ARBA00022801"/>
    </source>
</evidence>
<evidence type="ECO:0000256" key="2">
    <source>
        <dbReference type="ARBA" id="ARBA00022722"/>
    </source>
</evidence>
<dbReference type="GO" id="GO:0004519">
    <property type="term" value="F:endonuclease activity"/>
    <property type="evidence" value="ECO:0007669"/>
    <property type="project" value="UniProtKB-KW"/>
</dbReference>
<reference evidence="5 6" key="1">
    <citation type="journal article" date="2016" name="J. Zhejiang Univ. Sci. B">
        <title>Antibiotic resistance mechanisms of Myroides sp.</title>
        <authorList>
            <person name="Hu S."/>
            <person name="Yuan S."/>
            <person name="Qu H."/>
            <person name="Jiang T."/>
            <person name="Zhou Y."/>
            <person name="Wang M."/>
            <person name="Ming D."/>
        </authorList>
    </citation>
    <scope>NUCLEOTIDE SEQUENCE [LARGE SCALE GENOMIC DNA]</scope>
    <source>
        <strain evidence="5 6">PR63039</strain>
    </source>
</reference>
<feature type="chain" id="PRO_5042604619" evidence="4">
    <location>
        <begin position="20"/>
        <end position="317"/>
    </location>
</feature>
<evidence type="ECO:0000256" key="1">
    <source>
        <dbReference type="ARBA" id="ARBA00006429"/>
    </source>
</evidence>
<evidence type="ECO:0000313" key="5">
    <source>
        <dbReference type="EMBL" id="ALU26653.1"/>
    </source>
</evidence>
<protein>
    <submittedName>
        <fullName evidence="5">Endonuclease</fullName>
    </submittedName>
</protein>
<dbReference type="PANTHER" id="PTHR33607:SF2">
    <property type="entry name" value="ENDONUCLEASE-1"/>
    <property type="match status" value="1"/>
</dbReference>
<comment type="similarity">
    <text evidence="1">Belongs to the EndA/NucM nuclease family.</text>
</comment>
<dbReference type="EMBL" id="CP013690">
    <property type="protein sequence ID" value="ALU26653.1"/>
    <property type="molecule type" value="Genomic_DNA"/>
</dbReference>
<feature type="signal peptide" evidence="4">
    <location>
        <begin position="1"/>
        <end position="19"/>
    </location>
</feature>
<sequence>MKTNFLIASIFLLVLTLGACDKKSNTNFTPIYSTGEAPTSDTKATETSKATTTGIFSIPASEQDYYQGVDFTKTGLALKQELTELSTRKHVRELSYKEIWEATKATDLTPEGNEVYLLYGHKGVRTGTTAYTRGKQSNGGGQGQWNREHTYAKSLGTPNLNEAGPGADAHHLRAADVKWNSIRGNKPFVQGSGTSKLVGDYWYPGDEWKGDVARMMMYMYIRYENRCIPKYTPKGNNGRNAGVVVGTTNKIDPNMINLLLEWNAEDPVSEIEKYRNEYHANTKNKYAQGNRNPFIDNPYLATQIWGGPEAKNNWTKE</sequence>
<keyword evidence="4" id="KW-0732">Signal</keyword>
<dbReference type="InterPro" id="IPR007346">
    <property type="entry name" value="Endonuclease-I"/>
</dbReference>
<proteinExistence type="inferred from homology"/>
<dbReference type="PROSITE" id="PS51257">
    <property type="entry name" value="PROKAR_LIPOPROTEIN"/>
    <property type="match status" value="1"/>
</dbReference>
<dbReference type="RefSeq" id="WP_058699424.1">
    <property type="nucleotide sequence ID" value="NZ_CP013690.1"/>
</dbReference>
<evidence type="ECO:0000313" key="6">
    <source>
        <dbReference type="Proteomes" id="UP000069030"/>
    </source>
</evidence>